<dbReference type="EMBL" id="LVVK01000003">
    <property type="protein sequence ID" value="OPB46452.1"/>
    <property type="molecule type" value="Genomic_DNA"/>
</dbReference>
<dbReference type="Proteomes" id="UP000191004">
    <property type="component" value="Unassembled WGS sequence"/>
</dbReference>
<protein>
    <submittedName>
        <fullName evidence="1">Uncharacterized protein</fullName>
    </submittedName>
</protein>
<sequence length="231" mass="26364">MFDPDAFEIILLIVHAQAHKLPKEVSLDMVTHVAILADDLQCADPISPFIRQWALNNNFWSTSVEFGQLMQKIFICTVFQLKERFSSLTQTAITSSLNKIPSYGLPISPQIIKAIEEKRASVMKEQVKYLYTVEKELQDDTLCWECRAQNIGYLKYNLHLSQLPVSETSAQWANVTCRTLRDKLLKFRYATRTVCTYQSNLKHPSFKKKIVSALGIPDEGLDLSSFINTSP</sequence>
<comment type="caution">
    <text evidence="1">The sequence shown here is derived from an EMBL/GenBank/DDBJ whole genome shotgun (WGS) entry which is preliminary data.</text>
</comment>
<dbReference type="AlphaFoldDB" id="A0A1T3CZE8"/>
<gene>
    <name evidence="1" type="ORF">A0O28_0065730</name>
</gene>
<keyword evidence="2" id="KW-1185">Reference proteome</keyword>
<name>A0A1T3CZE8_9HYPO</name>
<proteinExistence type="predicted"/>
<evidence type="ECO:0000313" key="1">
    <source>
        <dbReference type="EMBL" id="OPB46452.1"/>
    </source>
</evidence>
<reference evidence="1 2" key="1">
    <citation type="submission" date="2016-04" db="EMBL/GenBank/DDBJ databases">
        <title>Multiple horizontal gene transfer events from other fungi enriched the ability of the initially mycotrophic fungus Trichoderma (Ascomycota) to feed on dead plant biomass.</title>
        <authorList>
            <person name="Atanasova L."/>
            <person name="Chenthamara K."/>
            <person name="Zhang J."/>
            <person name="Grujic M."/>
            <person name="Henrissat B."/>
            <person name="Kuo A."/>
            <person name="Aertz A."/>
            <person name="Salamov A."/>
            <person name="Lipzen A."/>
            <person name="Labutti K."/>
            <person name="Barry K."/>
            <person name="Miao Y."/>
            <person name="Rahimi M.J."/>
            <person name="Shen Q."/>
            <person name="Grigoriev I.V."/>
            <person name="Kubicek C.P."/>
            <person name="Druzhinina I.S."/>
        </authorList>
    </citation>
    <scope>NUCLEOTIDE SEQUENCE [LARGE SCALE GENOMIC DNA]</scope>
    <source>
        <strain evidence="1 2">NJAU 4742</strain>
    </source>
</reference>
<accession>A0A1T3CZE8</accession>
<evidence type="ECO:0000313" key="2">
    <source>
        <dbReference type="Proteomes" id="UP000191004"/>
    </source>
</evidence>
<organism evidence="1 2">
    <name type="scientific">Trichoderma guizhouense</name>
    <dbReference type="NCBI Taxonomy" id="1491466"/>
    <lineage>
        <taxon>Eukaryota</taxon>
        <taxon>Fungi</taxon>
        <taxon>Dikarya</taxon>
        <taxon>Ascomycota</taxon>
        <taxon>Pezizomycotina</taxon>
        <taxon>Sordariomycetes</taxon>
        <taxon>Hypocreomycetidae</taxon>
        <taxon>Hypocreales</taxon>
        <taxon>Hypocreaceae</taxon>
        <taxon>Trichoderma</taxon>
    </lineage>
</organism>